<dbReference type="PANTHER" id="PTHR10272:SF13">
    <property type="entry name" value="POLY(ETHYLENE TEREPHTHALATE) HYDROLASE"/>
    <property type="match status" value="1"/>
</dbReference>
<keyword evidence="2" id="KW-0442">Lipid degradation</keyword>
<proteinExistence type="predicted"/>
<evidence type="ECO:0000313" key="5">
    <source>
        <dbReference type="EMBL" id="OKH28891.1"/>
    </source>
</evidence>
<evidence type="ECO:0000256" key="2">
    <source>
        <dbReference type="ARBA" id="ARBA00022963"/>
    </source>
</evidence>
<keyword evidence="6" id="KW-1185">Reference proteome</keyword>
<evidence type="ECO:0000256" key="3">
    <source>
        <dbReference type="ARBA" id="ARBA00023098"/>
    </source>
</evidence>
<comment type="caution">
    <text evidence="5">The sequence shown here is derived from an EMBL/GenBank/DDBJ whole genome shotgun (WGS) entry which is preliminary data.</text>
</comment>
<evidence type="ECO:0000313" key="6">
    <source>
        <dbReference type="Proteomes" id="UP000185984"/>
    </source>
</evidence>
<dbReference type="STRING" id="247279.NIES1031_03075"/>
<feature type="domain" description="DUF1400" evidence="4">
    <location>
        <begin position="40"/>
        <end position="162"/>
    </location>
</feature>
<gene>
    <name evidence="5" type="ORF">NIES1031_03075</name>
</gene>
<reference evidence="5 6" key="1">
    <citation type="submission" date="2016-11" db="EMBL/GenBank/DDBJ databases">
        <title>Draft Genome Sequences of Nine Cyanobacterial Strains from Diverse Habitats.</title>
        <authorList>
            <person name="Zhu T."/>
            <person name="Hou S."/>
            <person name="Lu X."/>
            <person name="Hess W.R."/>
        </authorList>
    </citation>
    <scope>NUCLEOTIDE SEQUENCE [LARGE SCALE GENOMIC DNA]</scope>
    <source>
        <strain evidence="5 6">5.2 s.c.1</strain>
    </source>
</reference>
<dbReference type="Proteomes" id="UP000185984">
    <property type="component" value="Unassembled WGS sequence"/>
</dbReference>
<dbReference type="OrthoDB" id="422423at2"/>
<dbReference type="InterPro" id="IPR010802">
    <property type="entry name" value="DUF1400"/>
</dbReference>
<dbReference type="EMBL" id="MRCC01000002">
    <property type="protein sequence ID" value="OKH28891.1"/>
    <property type="molecule type" value="Genomic_DNA"/>
</dbReference>
<dbReference type="GO" id="GO:0003847">
    <property type="term" value="F:1-alkyl-2-acetylglycerophosphocholine esterase activity"/>
    <property type="evidence" value="ECO:0007669"/>
    <property type="project" value="TreeGrafter"/>
</dbReference>
<dbReference type="InterPro" id="IPR029058">
    <property type="entry name" value="AB_hydrolase_fold"/>
</dbReference>
<dbReference type="AlphaFoldDB" id="A0A1U7HZ33"/>
<organism evidence="5 6">
    <name type="scientific">Chroogloeocystis siderophila 5.2 s.c.1</name>
    <dbReference type="NCBI Taxonomy" id="247279"/>
    <lineage>
        <taxon>Bacteria</taxon>
        <taxon>Bacillati</taxon>
        <taxon>Cyanobacteriota</taxon>
        <taxon>Cyanophyceae</taxon>
        <taxon>Oscillatoriophycideae</taxon>
        <taxon>Chroococcales</taxon>
        <taxon>Chroococcaceae</taxon>
        <taxon>Chroogloeocystis</taxon>
    </lineage>
</organism>
<keyword evidence="1 5" id="KW-0378">Hydrolase</keyword>
<dbReference type="PANTHER" id="PTHR10272">
    <property type="entry name" value="PLATELET-ACTIVATING FACTOR ACETYLHYDROLASE"/>
    <property type="match status" value="1"/>
</dbReference>
<dbReference type="Gene3D" id="3.40.50.1820">
    <property type="entry name" value="alpha/beta hydrolase"/>
    <property type="match status" value="1"/>
</dbReference>
<dbReference type="RefSeq" id="WP_073548045.1">
    <property type="nucleotide sequence ID" value="NZ_CAWMVK010000012.1"/>
</dbReference>
<protein>
    <submittedName>
        <fullName evidence="5">Dienelactone hydrolase</fullName>
    </submittedName>
</protein>
<evidence type="ECO:0000259" key="4">
    <source>
        <dbReference type="Pfam" id="PF07176"/>
    </source>
</evidence>
<evidence type="ECO:0000256" key="1">
    <source>
        <dbReference type="ARBA" id="ARBA00022801"/>
    </source>
</evidence>
<sequence length="578" mass="63114">MKFEGRSLGRFRTWQLTVQGLVCGITLAWGWGRMTSAASAAERITLRLGPFEQQVAVSDLEQFAKTGEVPRSLRFYAPILSTQVREFLNRQLQVDPNVADKVVAQVLRSPTGKTVIDSVSAALPNTTVDQLQATVSLAARQFNGLSAINLLRAYPEENITVDASAVVSLALQFNPTYWQSQALSPLLERELAPVTSSAQVLPKFDPARRGMQVVQQQTLFLTDYQRFRTIPVDLYTSTNPQGPLVVISHGFGSDRKFFASTAEHIASYGFTVAALEHPGSSIKRLGSVAAANDPNEIIPAQEFINRPQDITFVLNRLTRYNQQPGALRGKLNTQQVTVIGHSLGGYTALALAGGEVDLDAVRQSCRGISALGQAPADWLQCAAADLPERRLNLRDRRVAQVVALNPLVGNLFGKTGLMQVTTPVLMLAGTEDAVTPILNHQLRPFNQLQGQKYLITAIGGTHLSIGDLGNLGRAASVRTLVKERWGDETLPLRRLASGAMVAFIKQLTPEAQVYAPFLTPAYAQSLSTAQLPLRLNTKLPSTLDPWVGAKKNRLLMAVRRVLRGENIVATGWWLLARS</sequence>
<dbReference type="Pfam" id="PF07176">
    <property type="entry name" value="DUF1400"/>
    <property type="match status" value="1"/>
</dbReference>
<accession>A0A1U7HZ33</accession>
<dbReference type="GO" id="GO:0016042">
    <property type="term" value="P:lipid catabolic process"/>
    <property type="evidence" value="ECO:0007669"/>
    <property type="project" value="UniProtKB-KW"/>
</dbReference>
<dbReference type="SUPFAM" id="SSF53474">
    <property type="entry name" value="alpha/beta-Hydrolases"/>
    <property type="match status" value="1"/>
</dbReference>
<name>A0A1U7HZ33_9CHRO</name>
<keyword evidence="3" id="KW-0443">Lipid metabolism</keyword>
<dbReference type="Pfam" id="PF03403">
    <property type="entry name" value="PAF-AH_p_II"/>
    <property type="match status" value="1"/>
</dbReference>